<dbReference type="EMBL" id="CAJNDS010002712">
    <property type="protein sequence ID" value="CAE7570329.1"/>
    <property type="molecule type" value="Genomic_DNA"/>
</dbReference>
<feature type="domain" description="Mei2-like C-terminal RNA recognition motif" evidence="2">
    <location>
        <begin position="225"/>
        <end position="321"/>
    </location>
</feature>
<evidence type="ECO:0000259" key="2">
    <source>
        <dbReference type="Pfam" id="PF04059"/>
    </source>
</evidence>
<dbReference type="InterPro" id="IPR035979">
    <property type="entry name" value="RBD_domain_sf"/>
</dbReference>
<sequence length="365" mass="41047">MFTERAGARNPAEDSSLCFVCVMLPACVFVCEFSEISITSAEQDHPGVEDCFEDCFEDAVDVAQPEEPEELPMFLCMPGGFRNRGPEKVESRNQQLVVKSTFLDVMDGFSAPACMEPTLAQPPLKLATWKPFTDGLPFNKPTEIPGIKCNEDGKPVKPRHQLPTSPGNSRWETTIQQFPLDSASRAQTSETTGSVAELSKTEVVEDGRGIEASRSDDEQSNDDERTTVMLRNLPNNYTRDMFLQMMDQNGFKGRYDFAYLPFDFGRNANLGYAFVNMVRPADVVSFRRVFQGYSKWSLPTSKVCQVSWSGPHQGFDAHVARYRNSPVMHRSVPDEYKPIIFKAGVRQEFPPPTRRLKPPARFAGR</sequence>
<dbReference type="Proteomes" id="UP000604046">
    <property type="component" value="Unassembled WGS sequence"/>
</dbReference>
<dbReference type="OrthoDB" id="417481at2759"/>
<comment type="caution">
    <text evidence="3">The sequence shown here is derived from an EMBL/GenBank/DDBJ whole genome shotgun (WGS) entry which is preliminary data.</text>
</comment>
<gene>
    <name evidence="3" type="primary">ML4</name>
    <name evidence="3" type="ORF">SNAT2548_LOCUS32455</name>
</gene>
<feature type="region of interest" description="Disordered" evidence="1">
    <location>
        <begin position="143"/>
        <end position="225"/>
    </location>
</feature>
<evidence type="ECO:0000256" key="1">
    <source>
        <dbReference type="SAM" id="MobiDB-lite"/>
    </source>
</evidence>
<proteinExistence type="predicted"/>
<dbReference type="AlphaFoldDB" id="A0A812UJU3"/>
<evidence type="ECO:0000313" key="4">
    <source>
        <dbReference type="Proteomes" id="UP000604046"/>
    </source>
</evidence>
<dbReference type="Gene3D" id="3.30.70.330">
    <property type="match status" value="1"/>
</dbReference>
<dbReference type="InterPro" id="IPR007201">
    <property type="entry name" value="Mei2-like_Rrm_C"/>
</dbReference>
<protein>
    <submittedName>
        <fullName evidence="3">ML4 protein</fullName>
    </submittedName>
</protein>
<accession>A0A812UJU3</accession>
<reference evidence="3" key="1">
    <citation type="submission" date="2021-02" db="EMBL/GenBank/DDBJ databases">
        <authorList>
            <person name="Dougan E. K."/>
            <person name="Rhodes N."/>
            <person name="Thang M."/>
            <person name="Chan C."/>
        </authorList>
    </citation>
    <scope>NUCLEOTIDE SEQUENCE</scope>
</reference>
<dbReference type="CDD" id="cd12277">
    <property type="entry name" value="RRM3_MEI2_EAR1_like"/>
    <property type="match status" value="1"/>
</dbReference>
<dbReference type="GO" id="GO:0003676">
    <property type="term" value="F:nucleic acid binding"/>
    <property type="evidence" value="ECO:0007669"/>
    <property type="project" value="InterPro"/>
</dbReference>
<keyword evidence="4" id="KW-1185">Reference proteome</keyword>
<dbReference type="InterPro" id="IPR012677">
    <property type="entry name" value="Nucleotide-bd_a/b_plait_sf"/>
</dbReference>
<organism evidence="3 4">
    <name type="scientific">Symbiodinium natans</name>
    <dbReference type="NCBI Taxonomy" id="878477"/>
    <lineage>
        <taxon>Eukaryota</taxon>
        <taxon>Sar</taxon>
        <taxon>Alveolata</taxon>
        <taxon>Dinophyceae</taxon>
        <taxon>Suessiales</taxon>
        <taxon>Symbiodiniaceae</taxon>
        <taxon>Symbiodinium</taxon>
    </lineage>
</organism>
<dbReference type="Pfam" id="PF04059">
    <property type="entry name" value="RRM_2"/>
    <property type="match status" value="1"/>
</dbReference>
<feature type="compositionally biased region" description="Polar residues" evidence="1">
    <location>
        <begin position="162"/>
        <end position="194"/>
    </location>
</feature>
<feature type="compositionally biased region" description="Basic and acidic residues" evidence="1">
    <location>
        <begin position="199"/>
        <end position="225"/>
    </location>
</feature>
<evidence type="ECO:0000313" key="3">
    <source>
        <dbReference type="EMBL" id="CAE7570329.1"/>
    </source>
</evidence>
<name>A0A812UJU3_9DINO</name>
<dbReference type="SUPFAM" id="SSF54928">
    <property type="entry name" value="RNA-binding domain, RBD"/>
    <property type="match status" value="1"/>
</dbReference>